<evidence type="ECO:0000313" key="11">
    <source>
        <dbReference type="Proteomes" id="UP001085076"/>
    </source>
</evidence>
<keyword evidence="3" id="KW-1015">Disulfide bond</keyword>
<keyword evidence="2 8" id="KW-0732">Signal</keyword>
<keyword evidence="4" id="KW-0676">Redox-active center</keyword>
<name>A0A9D5CNR5_9LILI</name>
<dbReference type="InterPro" id="IPR017937">
    <property type="entry name" value="Thioredoxin_CS"/>
</dbReference>
<dbReference type="Pfam" id="PF00085">
    <property type="entry name" value="Thioredoxin"/>
    <property type="match status" value="1"/>
</dbReference>
<protein>
    <recommendedName>
        <fullName evidence="9">Thioredoxin domain-containing protein</fullName>
    </recommendedName>
</protein>
<evidence type="ECO:0000256" key="1">
    <source>
        <dbReference type="ARBA" id="ARBA00006347"/>
    </source>
</evidence>
<evidence type="ECO:0000313" key="10">
    <source>
        <dbReference type="EMBL" id="KAJ0976918.1"/>
    </source>
</evidence>
<keyword evidence="7" id="KW-1133">Transmembrane helix</keyword>
<comment type="function">
    <text evidence="5">Acts as a protein-folding catalyst that interacts with nascent polypeptides to catalyze the formation, isomerization, and reduction or oxidation of disulfide bonds. May play a role in storage protein biogenesis.</text>
</comment>
<dbReference type="Pfam" id="PF13848">
    <property type="entry name" value="Thioredoxin_6"/>
    <property type="match status" value="1"/>
</dbReference>
<reference evidence="10" key="1">
    <citation type="submission" date="2021-03" db="EMBL/GenBank/DDBJ databases">
        <authorList>
            <person name="Li Z."/>
            <person name="Yang C."/>
        </authorList>
    </citation>
    <scope>NUCLEOTIDE SEQUENCE</scope>
    <source>
        <strain evidence="10">Dzin_1.0</strain>
        <tissue evidence="10">Leaf</tissue>
    </source>
</reference>
<keyword evidence="7" id="KW-0812">Transmembrane</keyword>
<dbReference type="GO" id="GO:0005783">
    <property type="term" value="C:endoplasmic reticulum"/>
    <property type="evidence" value="ECO:0007669"/>
    <property type="project" value="TreeGrafter"/>
</dbReference>
<comment type="caution">
    <text evidence="10">The sequence shown here is derived from an EMBL/GenBank/DDBJ whole genome shotgun (WGS) entry which is preliminary data.</text>
</comment>
<feature type="region of interest" description="Disordered" evidence="6">
    <location>
        <begin position="418"/>
        <end position="451"/>
    </location>
</feature>
<evidence type="ECO:0000259" key="9">
    <source>
        <dbReference type="PROSITE" id="PS51352"/>
    </source>
</evidence>
<dbReference type="Gene3D" id="3.40.30.10">
    <property type="entry name" value="Glutaredoxin"/>
    <property type="match status" value="2"/>
</dbReference>
<dbReference type="GO" id="GO:0006457">
    <property type="term" value="P:protein folding"/>
    <property type="evidence" value="ECO:0007669"/>
    <property type="project" value="TreeGrafter"/>
</dbReference>
<gene>
    <name evidence="10" type="ORF">J5N97_012392</name>
</gene>
<dbReference type="AlphaFoldDB" id="A0A9D5CNR5"/>
<evidence type="ECO:0000256" key="5">
    <source>
        <dbReference type="ARBA" id="ARBA00060135"/>
    </source>
</evidence>
<evidence type="ECO:0000256" key="7">
    <source>
        <dbReference type="SAM" id="Phobius"/>
    </source>
</evidence>
<feature type="compositionally biased region" description="Basic and acidic residues" evidence="6">
    <location>
        <begin position="429"/>
        <end position="451"/>
    </location>
</feature>
<accession>A0A9D5CNR5</accession>
<feature type="chain" id="PRO_5038976124" description="Thioredoxin domain-containing protein" evidence="8">
    <location>
        <begin position="36"/>
        <end position="451"/>
    </location>
</feature>
<dbReference type="CDD" id="cd02961">
    <property type="entry name" value="PDI_a_family"/>
    <property type="match status" value="1"/>
</dbReference>
<evidence type="ECO:0000256" key="6">
    <source>
        <dbReference type="SAM" id="MobiDB-lite"/>
    </source>
</evidence>
<evidence type="ECO:0000256" key="4">
    <source>
        <dbReference type="ARBA" id="ARBA00023284"/>
    </source>
</evidence>
<keyword evidence="11" id="KW-1185">Reference proteome</keyword>
<dbReference type="GO" id="GO:0034976">
    <property type="term" value="P:response to endoplasmic reticulum stress"/>
    <property type="evidence" value="ECO:0007669"/>
    <property type="project" value="TreeGrafter"/>
</dbReference>
<dbReference type="SUPFAM" id="SSF52833">
    <property type="entry name" value="Thioredoxin-like"/>
    <property type="match status" value="1"/>
</dbReference>
<dbReference type="Proteomes" id="UP001085076">
    <property type="component" value="Miscellaneous, Linkage group lg03"/>
</dbReference>
<dbReference type="PROSITE" id="PS00194">
    <property type="entry name" value="THIOREDOXIN_1"/>
    <property type="match status" value="1"/>
</dbReference>
<comment type="similarity">
    <text evidence="1">Belongs to the protein disulfide isomerase family.</text>
</comment>
<feature type="domain" description="Thioredoxin" evidence="9">
    <location>
        <begin position="32"/>
        <end position="149"/>
    </location>
</feature>
<sequence>MAIASHRRGANPSLLPLLGFLLAVVCCLCFSPASGHSFPRDGTVIELDESNFDAAISAFDFILVDFYAPWCGHCKRLSPELDVAAPKLARLNEPIVIAKINADKYRKLASKYEIDGFPTLKLFMHGVPIEYTGPRKADLLVRFLKKFVAPDVSLLESDSAVKSFVEAAGTNFPIFIGFGVNESLIGEFASKYKKKAWFSVAKDFSEDMMVAYDFDKVPALVSLHPAYNEQSVFYGPFEGEFLEEFFLHNQLPLCVPINYDTVKLLNGDKRKIVLTILEDQEDEKALKMAKNLRAAASANRDLLFAYVGFKQWEEFVDTFDVNKKSILPKMLVWDGNEEYHLVVGSETLNEEEDAKSQISRFLEGYREGRTIQKKISGPSLIGFINSLMSIKTVYLIVFVTALVMLIQYLSKQGEYAPPVEQTDLQNTEETERIVSESESREEHYRPGDKED</sequence>
<dbReference type="EMBL" id="JAGGNH010000003">
    <property type="protein sequence ID" value="KAJ0976918.1"/>
    <property type="molecule type" value="Genomic_DNA"/>
</dbReference>
<dbReference type="FunFam" id="3.40.30.10:FF:000107">
    <property type="entry name" value="Protein disulfide-isomerase 5-2"/>
    <property type="match status" value="1"/>
</dbReference>
<reference evidence="10" key="2">
    <citation type="journal article" date="2022" name="Hortic Res">
        <title>The genome of Dioscorea zingiberensis sheds light on the biosynthesis, origin and evolution of the medicinally important diosgenin saponins.</title>
        <authorList>
            <person name="Li Y."/>
            <person name="Tan C."/>
            <person name="Li Z."/>
            <person name="Guo J."/>
            <person name="Li S."/>
            <person name="Chen X."/>
            <person name="Wang C."/>
            <person name="Dai X."/>
            <person name="Yang H."/>
            <person name="Song W."/>
            <person name="Hou L."/>
            <person name="Xu J."/>
            <person name="Tong Z."/>
            <person name="Xu A."/>
            <person name="Yuan X."/>
            <person name="Wang W."/>
            <person name="Yang Q."/>
            <person name="Chen L."/>
            <person name="Sun Z."/>
            <person name="Wang K."/>
            <person name="Pan B."/>
            <person name="Chen J."/>
            <person name="Bao Y."/>
            <person name="Liu F."/>
            <person name="Qi X."/>
            <person name="Gang D.R."/>
            <person name="Wen J."/>
            <person name="Li J."/>
        </authorList>
    </citation>
    <scope>NUCLEOTIDE SEQUENCE</scope>
    <source>
        <strain evidence="10">Dzin_1.0</strain>
    </source>
</reference>
<dbReference type="InterPro" id="IPR013766">
    <property type="entry name" value="Thioredoxin_domain"/>
</dbReference>
<dbReference type="GO" id="GO:0003756">
    <property type="term" value="F:protein disulfide isomerase activity"/>
    <property type="evidence" value="ECO:0007669"/>
    <property type="project" value="TreeGrafter"/>
</dbReference>
<dbReference type="InterPro" id="IPR036249">
    <property type="entry name" value="Thioredoxin-like_sf"/>
</dbReference>
<keyword evidence="7" id="KW-0472">Membrane</keyword>
<evidence type="ECO:0000256" key="8">
    <source>
        <dbReference type="SAM" id="SignalP"/>
    </source>
</evidence>
<dbReference type="OrthoDB" id="74910at2759"/>
<feature type="signal peptide" evidence="8">
    <location>
        <begin position="1"/>
        <end position="35"/>
    </location>
</feature>
<dbReference type="PANTHER" id="PTHR18929:SF218">
    <property type="entry name" value="PROTEIN DISULFIDE-ISOMERASE 5-2"/>
    <property type="match status" value="1"/>
</dbReference>
<proteinExistence type="inferred from homology"/>
<organism evidence="10 11">
    <name type="scientific">Dioscorea zingiberensis</name>
    <dbReference type="NCBI Taxonomy" id="325984"/>
    <lineage>
        <taxon>Eukaryota</taxon>
        <taxon>Viridiplantae</taxon>
        <taxon>Streptophyta</taxon>
        <taxon>Embryophyta</taxon>
        <taxon>Tracheophyta</taxon>
        <taxon>Spermatophyta</taxon>
        <taxon>Magnoliopsida</taxon>
        <taxon>Liliopsida</taxon>
        <taxon>Dioscoreales</taxon>
        <taxon>Dioscoreaceae</taxon>
        <taxon>Dioscorea</taxon>
    </lineage>
</organism>
<dbReference type="PRINTS" id="PR00421">
    <property type="entry name" value="THIOREDOXIN"/>
</dbReference>
<dbReference type="PROSITE" id="PS51352">
    <property type="entry name" value="THIOREDOXIN_2"/>
    <property type="match status" value="1"/>
</dbReference>
<feature type="transmembrane region" description="Helical" evidence="7">
    <location>
        <begin position="380"/>
        <end position="406"/>
    </location>
</feature>
<evidence type="ECO:0000256" key="3">
    <source>
        <dbReference type="ARBA" id="ARBA00023157"/>
    </source>
</evidence>
<dbReference type="PANTHER" id="PTHR18929">
    <property type="entry name" value="PROTEIN DISULFIDE ISOMERASE"/>
    <property type="match status" value="1"/>
</dbReference>
<evidence type="ECO:0000256" key="2">
    <source>
        <dbReference type="ARBA" id="ARBA00022729"/>
    </source>
</evidence>